<name>A0A8C4R7X4_EPTBU</name>
<dbReference type="GeneTree" id="ENSGT00940000173254"/>
<dbReference type="GO" id="GO:0007266">
    <property type="term" value="P:Rho protein signal transduction"/>
    <property type="evidence" value="ECO:0007669"/>
    <property type="project" value="TreeGrafter"/>
</dbReference>
<reference evidence="2" key="1">
    <citation type="submission" date="2025-08" db="UniProtKB">
        <authorList>
            <consortium name="Ensembl"/>
        </authorList>
    </citation>
    <scope>IDENTIFICATION</scope>
</reference>
<dbReference type="GO" id="GO:0031267">
    <property type="term" value="F:small GTPase binding"/>
    <property type="evidence" value="ECO:0007669"/>
    <property type="project" value="TreeGrafter"/>
</dbReference>
<dbReference type="GO" id="GO:0031274">
    <property type="term" value="P:positive regulation of pseudopodium assembly"/>
    <property type="evidence" value="ECO:0007669"/>
    <property type="project" value="TreeGrafter"/>
</dbReference>
<dbReference type="PROSITE" id="PS50108">
    <property type="entry name" value="CRIB"/>
    <property type="match status" value="1"/>
</dbReference>
<dbReference type="GO" id="GO:0005886">
    <property type="term" value="C:plasma membrane"/>
    <property type="evidence" value="ECO:0007669"/>
    <property type="project" value="TreeGrafter"/>
</dbReference>
<dbReference type="GO" id="GO:0030838">
    <property type="term" value="P:positive regulation of actin filament polymerization"/>
    <property type="evidence" value="ECO:0007669"/>
    <property type="project" value="TreeGrafter"/>
</dbReference>
<keyword evidence="3" id="KW-1185">Reference proteome</keyword>
<dbReference type="PANTHER" id="PTHR15344:SF12">
    <property type="entry name" value="CRIB DOMAIN-CONTAINING PROTEIN"/>
    <property type="match status" value="1"/>
</dbReference>
<dbReference type="InterPro" id="IPR000095">
    <property type="entry name" value="CRIB_dom"/>
</dbReference>
<dbReference type="GO" id="GO:0005737">
    <property type="term" value="C:cytoplasm"/>
    <property type="evidence" value="ECO:0007669"/>
    <property type="project" value="TreeGrafter"/>
</dbReference>
<evidence type="ECO:0000259" key="1">
    <source>
        <dbReference type="PROSITE" id="PS50108"/>
    </source>
</evidence>
<accession>A0A8C4R7X4</accession>
<dbReference type="Proteomes" id="UP000694388">
    <property type="component" value="Unplaced"/>
</dbReference>
<dbReference type="InterPro" id="IPR051296">
    <property type="entry name" value="Cdc42_Effector_BORG/CEP"/>
</dbReference>
<dbReference type="PANTHER" id="PTHR15344">
    <property type="entry name" value="CDC42 EFFECTOR PROTEIN BORG"/>
    <property type="match status" value="1"/>
</dbReference>
<proteinExistence type="predicted"/>
<sequence length="135" mass="14441">MPVKAPMYLKTSQLQKGKKHLRLRDVLTPDMISPPLGDFRHTAHLGSAVSTEELSLFMDISFLGTPCNETPLSPLSPTTFAAWDGSPIQSPALKNAISLPGTDAPRAVVPCLLILAPCPPRSELESPVGLPECPC</sequence>
<reference evidence="2" key="2">
    <citation type="submission" date="2025-09" db="UniProtKB">
        <authorList>
            <consortium name="Ensembl"/>
        </authorList>
    </citation>
    <scope>IDENTIFICATION</scope>
</reference>
<evidence type="ECO:0000313" key="3">
    <source>
        <dbReference type="Proteomes" id="UP000694388"/>
    </source>
</evidence>
<protein>
    <recommendedName>
        <fullName evidence="1">CRIB domain-containing protein</fullName>
    </recommendedName>
</protein>
<dbReference type="GO" id="GO:0005856">
    <property type="term" value="C:cytoskeleton"/>
    <property type="evidence" value="ECO:0007669"/>
    <property type="project" value="TreeGrafter"/>
</dbReference>
<dbReference type="AlphaFoldDB" id="A0A8C4R7X4"/>
<evidence type="ECO:0000313" key="2">
    <source>
        <dbReference type="Ensembl" id="ENSEBUP00000025424.1"/>
    </source>
</evidence>
<dbReference type="Ensembl" id="ENSEBUT00000026000.1">
    <property type="protein sequence ID" value="ENSEBUP00000025424.1"/>
    <property type="gene ID" value="ENSEBUG00000015677.1"/>
</dbReference>
<feature type="domain" description="CRIB" evidence="1">
    <location>
        <begin position="32"/>
        <end position="46"/>
    </location>
</feature>
<organism evidence="2 3">
    <name type="scientific">Eptatretus burgeri</name>
    <name type="common">Inshore hagfish</name>
    <dbReference type="NCBI Taxonomy" id="7764"/>
    <lineage>
        <taxon>Eukaryota</taxon>
        <taxon>Metazoa</taxon>
        <taxon>Chordata</taxon>
        <taxon>Craniata</taxon>
        <taxon>Vertebrata</taxon>
        <taxon>Cyclostomata</taxon>
        <taxon>Myxini</taxon>
        <taxon>Myxiniformes</taxon>
        <taxon>Myxinidae</taxon>
        <taxon>Eptatretinae</taxon>
        <taxon>Eptatretus</taxon>
    </lineage>
</organism>
<dbReference type="GO" id="GO:0008360">
    <property type="term" value="P:regulation of cell shape"/>
    <property type="evidence" value="ECO:0007669"/>
    <property type="project" value="TreeGrafter"/>
</dbReference>